<dbReference type="AlphaFoldDB" id="H1LDZ3"/>
<proteinExistence type="predicted"/>
<comment type="caution">
    <text evidence="1">The sequence shown here is derived from an EMBL/GenBank/DDBJ whole genome shotgun (WGS) entry which is preliminary data.</text>
</comment>
<dbReference type="STRING" id="797516.HMPREF9104_00819"/>
<accession>H1LDZ3</accession>
<name>H1LDZ3_9LACO</name>
<organism evidence="1 2">
    <name type="scientific">Lentilactobacillus kisonensis F0435</name>
    <dbReference type="NCBI Taxonomy" id="797516"/>
    <lineage>
        <taxon>Bacteria</taxon>
        <taxon>Bacillati</taxon>
        <taxon>Bacillota</taxon>
        <taxon>Bacilli</taxon>
        <taxon>Lactobacillales</taxon>
        <taxon>Lactobacillaceae</taxon>
        <taxon>Lentilactobacillus</taxon>
    </lineage>
</organism>
<dbReference type="Proteomes" id="UP000005025">
    <property type="component" value="Unassembled WGS sequence"/>
</dbReference>
<dbReference type="HOGENOM" id="CLU_3209391_0_0_9"/>
<evidence type="ECO:0000313" key="1">
    <source>
        <dbReference type="EMBL" id="EHO52862.1"/>
    </source>
</evidence>
<dbReference type="EMBL" id="AGRJ01000086">
    <property type="protein sequence ID" value="EHO52862.1"/>
    <property type="molecule type" value="Genomic_DNA"/>
</dbReference>
<sequence>PRQNAASALSNSMDLSIATTQVATMLTSSQSHLGRTLSFQTHVPN</sequence>
<reference evidence="1 2" key="1">
    <citation type="submission" date="2011-09" db="EMBL/GenBank/DDBJ databases">
        <authorList>
            <person name="Weinstock G."/>
            <person name="Sodergren E."/>
            <person name="Clifton S."/>
            <person name="Fulton L."/>
            <person name="Fulton B."/>
            <person name="Courtney L."/>
            <person name="Fronick C."/>
            <person name="Harrison M."/>
            <person name="Strong C."/>
            <person name="Farmer C."/>
            <person name="Delahaunty K."/>
            <person name="Markovic C."/>
            <person name="Hall O."/>
            <person name="Minx P."/>
            <person name="Tomlinson C."/>
            <person name="Mitreva M."/>
            <person name="Hou S."/>
            <person name="Chen J."/>
            <person name="Wollam A."/>
            <person name="Pepin K.H."/>
            <person name="Johnson M."/>
            <person name="Bhonagiri V."/>
            <person name="Zhang X."/>
            <person name="Suruliraj S."/>
            <person name="Warren W."/>
            <person name="Chinwalla A."/>
            <person name="Mardis E.R."/>
            <person name="Wilson R.K."/>
        </authorList>
    </citation>
    <scope>NUCLEOTIDE SEQUENCE [LARGE SCALE GENOMIC DNA]</scope>
    <source>
        <strain evidence="1 2">F0435</strain>
    </source>
</reference>
<evidence type="ECO:0000313" key="2">
    <source>
        <dbReference type="Proteomes" id="UP000005025"/>
    </source>
</evidence>
<gene>
    <name evidence="1" type="ORF">HMPREF9104_00819</name>
</gene>
<feature type="non-terminal residue" evidence="1">
    <location>
        <position position="1"/>
    </location>
</feature>
<protein>
    <submittedName>
        <fullName evidence="1">Uncharacterized protein</fullName>
    </submittedName>
</protein>